<dbReference type="AlphaFoldDB" id="A0A7R8UJB0"/>
<sequence>MFNLILLTAFVAVGFSLPANYTSGSGTLLEHPAPVNKDVMISSKAADAIMSSNVLDMEKMSLNVGRKIHAESIMSQCNNSDDRDKCKTLHAAEGFPKRNNDVPEAKSQSERSVRVLTEVGLHDTHEKLMKLEQGKNATPKAQESASETSSEKSSLAQGANAGMSAKPKLDSSAVLKSASTTKSHYTFIHPIPVSELFNRRNKPKSRRDVKPSNTLNSNLNIQIK</sequence>
<keyword evidence="2" id="KW-0732">Signal</keyword>
<keyword evidence="4" id="KW-1185">Reference proteome</keyword>
<feature type="chain" id="PRO_5031443578" evidence="2">
    <location>
        <begin position="17"/>
        <end position="224"/>
    </location>
</feature>
<dbReference type="EMBL" id="LR899010">
    <property type="protein sequence ID" value="CAD7081698.1"/>
    <property type="molecule type" value="Genomic_DNA"/>
</dbReference>
<feature type="compositionally biased region" description="Polar residues" evidence="1">
    <location>
        <begin position="211"/>
        <end position="224"/>
    </location>
</feature>
<accession>A0A7R8UJB0</accession>
<gene>
    <name evidence="3" type="ORF">HERILL_LOCUS4793</name>
</gene>
<feature type="compositionally biased region" description="Basic and acidic residues" evidence="1">
    <location>
        <begin position="95"/>
        <end position="113"/>
    </location>
</feature>
<evidence type="ECO:0000313" key="3">
    <source>
        <dbReference type="EMBL" id="CAD7081698.1"/>
    </source>
</evidence>
<protein>
    <submittedName>
        <fullName evidence="3">Uncharacterized protein</fullName>
    </submittedName>
</protein>
<feature type="signal peptide" evidence="2">
    <location>
        <begin position="1"/>
        <end position="16"/>
    </location>
</feature>
<feature type="region of interest" description="Disordered" evidence="1">
    <location>
        <begin position="94"/>
        <end position="113"/>
    </location>
</feature>
<dbReference type="InParanoid" id="A0A7R8UJB0"/>
<evidence type="ECO:0000256" key="2">
    <source>
        <dbReference type="SAM" id="SignalP"/>
    </source>
</evidence>
<proteinExistence type="predicted"/>
<feature type="compositionally biased region" description="Basic and acidic residues" evidence="1">
    <location>
        <begin position="120"/>
        <end position="133"/>
    </location>
</feature>
<evidence type="ECO:0000313" key="4">
    <source>
        <dbReference type="Proteomes" id="UP000594454"/>
    </source>
</evidence>
<dbReference type="Proteomes" id="UP000594454">
    <property type="component" value="Chromosome 2"/>
</dbReference>
<feature type="compositionally biased region" description="Low complexity" evidence="1">
    <location>
        <begin position="143"/>
        <end position="154"/>
    </location>
</feature>
<organism evidence="3 4">
    <name type="scientific">Hermetia illucens</name>
    <name type="common">Black soldier fly</name>
    <dbReference type="NCBI Taxonomy" id="343691"/>
    <lineage>
        <taxon>Eukaryota</taxon>
        <taxon>Metazoa</taxon>
        <taxon>Ecdysozoa</taxon>
        <taxon>Arthropoda</taxon>
        <taxon>Hexapoda</taxon>
        <taxon>Insecta</taxon>
        <taxon>Pterygota</taxon>
        <taxon>Neoptera</taxon>
        <taxon>Endopterygota</taxon>
        <taxon>Diptera</taxon>
        <taxon>Brachycera</taxon>
        <taxon>Stratiomyomorpha</taxon>
        <taxon>Stratiomyidae</taxon>
        <taxon>Hermetiinae</taxon>
        <taxon>Hermetia</taxon>
    </lineage>
</organism>
<reference evidence="3 4" key="1">
    <citation type="submission" date="2020-11" db="EMBL/GenBank/DDBJ databases">
        <authorList>
            <person name="Wallbank WR R."/>
            <person name="Pardo Diaz C."/>
            <person name="Kozak K."/>
            <person name="Martin S."/>
            <person name="Jiggins C."/>
            <person name="Moest M."/>
            <person name="Warren A I."/>
            <person name="Generalovic N T."/>
            <person name="Byers J.R.P. K."/>
            <person name="Montejo-Kovacevich G."/>
            <person name="Yen C E."/>
        </authorList>
    </citation>
    <scope>NUCLEOTIDE SEQUENCE [LARGE SCALE GENOMIC DNA]</scope>
</reference>
<name>A0A7R8UJB0_HERIL</name>
<feature type="region of interest" description="Disordered" evidence="1">
    <location>
        <begin position="119"/>
        <end position="224"/>
    </location>
</feature>
<evidence type="ECO:0000256" key="1">
    <source>
        <dbReference type="SAM" id="MobiDB-lite"/>
    </source>
</evidence>